<gene>
    <name evidence="2" type="ORF">IAD26_06745</name>
</gene>
<proteinExistence type="predicted"/>
<feature type="signal peptide" evidence="1">
    <location>
        <begin position="1"/>
        <end position="21"/>
    </location>
</feature>
<reference evidence="2" key="1">
    <citation type="submission" date="2020-10" db="EMBL/GenBank/DDBJ databases">
        <authorList>
            <person name="Gilroy R."/>
        </authorList>
    </citation>
    <scope>NUCLEOTIDE SEQUENCE</scope>
    <source>
        <strain evidence="2">CHK154-7741</strain>
    </source>
</reference>
<evidence type="ECO:0000313" key="3">
    <source>
        <dbReference type="Proteomes" id="UP000886748"/>
    </source>
</evidence>
<accession>A0A9D1SR96</accession>
<evidence type="ECO:0000313" key="2">
    <source>
        <dbReference type="EMBL" id="HIU92813.1"/>
    </source>
</evidence>
<dbReference type="EMBL" id="DVOD01000050">
    <property type="protein sequence ID" value="HIU92813.1"/>
    <property type="molecule type" value="Genomic_DNA"/>
</dbReference>
<name>A0A9D1SR96_9CLOT</name>
<evidence type="ECO:0000256" key="1">
    <source>
        <dbReference type="SAM" id="SignalP"/>
    </source>
</evidence>
<reference evidence="2" key="2">
    <citation type="journal article" date="2021" name="PeerJ">
        <title>Extensive microbial diversity within the chicken gut microbiome revealed by metagenomics and culture.</title>
        <authorList>
            <person name="Gilroy R."/>
            <person name="Ravi A."/>
            <person name="Getino M."/>
            <person name="Pursley I."/>
            <person name="Horton D.L."/>
            <person name="Alikhan N.F."/>
            <person name="Baker D."/>
            <person name="Gharbi K."/>
            <person name="Hall N."/>
            <person name="Watson M."/>
            <person name="Adriaenssens E.M."/>
            <person name="Foster-Nyarko E."/>
            <person name="Jarju S."/>
            <person name="Secka A."/>
            <person name="Antonio M."/>
            <person name="Oren A."/>
            <person name="Chaudhuri R.R."/>
            <person name="La Ragione R."/>
            <person name="Hildebrand F."/>
            <person name="Pallen M.J."/>
        </authorList>
    </citation>
    <scope>NUCLEOTIDE SEQUENCE</scope>
    <source>
        <strain evidence="2">CHK154-7741</strain>
    </source>
</reference>
<comment type="caution">
    <text evidence="2">The sequence shown here is derived from an EMBL/GenBank/DDBJ whole genome shotgun (WGS) entry which is preliminary data.</text>
</comment>
<keyword evidence="1" id="KW-0732">Signal</keyword>
<sequence length="192" mass="21870">MKKLFILTVLLSCFVLQKADAYPVYSDELPQSYINSVKTNKNLGNKQSLPVYDTQNMLEVNVYTPNRITLSNVLKKTAKGEYYTVQNYDINDRINFIVGEDVYKNNKLYIKKGTTAVGIVREAQIGFGQFTAPDEIQISMFTTKDVNNNDVKLYGNIIQEGKQTGLFQVILQEIPSLRASIPKNKLYTLYCK</sequence>
<protein>
    <submittedName>
        <fullName evidence="2">Uncharacterized protein</fullName>
    </submittedName>
</protein>
<dbReference type="AlphaFoldDB" id="A0A9D1SR96"/>
<dbReference type="Proteomes" id="UP000886748">
    <property type="component" value="Unassembled WGS sequence"/>
</dbReference>
<organism evidence="2 3">
    <name type="scientific">Candidatus Limenecus avicola</name>
    <dbReference type="NCBI Taxonomy" id="2840847"/>
    <lineage>
        <taxon>Bacteria</taxon>
        <taxon>Bacillati</taxon>
        <taxon>Bacillota</taxon>
        <taxon>Clostridia</taxon>
        <taxon>Eubacteriales</taxon>
        <taxon>Clostridiaceae</taxon>
        <taxon>Clostridiaceae incertae sedis</taxon>
        <taxon>Candidatus Limenecus</taxon>
    </lineage>
</organism>
<feature type="chain" id="PRO_5038606971" evidence="1">
    <location>
        <begin position="22"/>
        <end position="192"/>
    </location>
</feature>